<sequence length="293" mass="32250">MSTLQNPNPNQSPYPNSNPNIAPSSSSSLTFDQVSKFFSLPLSEAADSLGVCPSVLKKVCYDNGLVRWPYRKILAGKSLEEIKEDAAREKRKHVELPKALGLVNDDLASLTVASPLGSPLQNKTSSTQELTKSQIFMQQQGNKNVQTGSPLKFHGSTLSKGTPSDLDEFKYGFPTNGLSSVSYRWWGDGSTNGSISTEENQDKQKSPMKMVDSSDVHSSMNDEDKCEKLTDKNDIDSSGTGFLTALREKAVKEGAEALKLGIHRRYDINKLDQAKKEVLLQIFKSSLPSEWKN</sequence>
<evidence type="ECO:0000313" key="1">
    <source>
        <dbReference type="EMBL" id="KAI5662090.1"/>
    </source>
</evidence>
<dbReference type="Proteomes" id="UP001060085">
    <property type="component" value="Linkage Group LG05"/>
</dbReference>
<organism evidence="1 2">
    <name type="scientific">Catharanthus roseus</name>
    <name type="common">Madagascar periwinkle</name>
    <name type="synonym">Vinca rosea</name>
    <dbReference type="NCBI Taxonomy" id="4058"/>
    <lineage>
        <taxon>Eukaryota</taxon>
        <taxon>Viridiplantae</taxon>
        <taxon>Streptophyta</taxon>
        <taxon>Embryophyta</taxon>
        <taxon>Tracheophyta</taxon>
        <taxon>Spermatophyta</taxon>
        <taxon>Magnoliopsida</taxon>
        <taxon>eudicotyledons</taxon>
        <taxon>Gunneridae</taxon>
        <taxon>Pentapetalae</taxon>
        <taxon>asterids</taxon>
        <taxon>lamiids</taxon>
        <taxon>Gentianales</taxon>
        <taxon>Apocynaceae</taxon>
        <taxon>Rauvolfioideae</taxon>
        <taxon>Vinceae</taxon>
        <taxon>Catharanthinae</taxon>
        <taxon>Catharanthus</taxon>
    </lineage>
</organism>
<dbReference type="EMBL" id="CM044705">
    <property type="protein sequence ID" value="KAI5662090.1"/>
    <property type="molecule type" value="Genomic_DNA"/>
</dbReference>
<comment type="caution">
    <text evidence="1">The sequence shown here is derived from an EMBL/GenBank/DDBJ whole genome shotgun (WGS) entry which is preliminary data.</text>
</comment>
<gene>
    <name evidence="1" type="ORF">M9H77_21413</name>
</gene>
<accession>A0ACC0APA8</accession>
<keyword evidence="2" id="KW-1185">Reference proteome</keyword>
<evidence type="ECO:0000313" key="2">
    <source>
        <dbReference type="Proteomes" id="UP001060085"/>
    </source>
</evidence>
<proteinExistence type="predicted"/>
<reference evidence="2" key="1">
    <citation type="journal article" date="2023" name="Nat. Plants">
        <title>Single-cell RNA sequencing provides a high-resolution roadmap for understanding the multicellular compartmentation of specialized metabolism.</title>
        <authorList>
            <person name="Sun S."/>
            <person name="Shen X."/>
            <person name="Li Y."/>
            <person name="Li Y."/>
            <person name="Wang S."/>
            <person name="Li R."/>
            <person name="Zhang H."/>
            <person name="Shen G."/>
            <person name="Guo B."/>
            <person name="Wei J."/>
            <person name="Xu J."/>
            <person name="St-Pierre B."/>
            <person name="Chen S."/>
            <person name="Sun C."/>
        </authorList>
    </citation>
    <scope>NUCLEOTIDE SEQUENCE [LARGE SCALE GENOMIC DNA]</scope>
</reference>
<protein>
    <submittedName>
        <fullName evidence="1">Uncharacterized protein</fullName>
    </submittedName>
</protein>
<name>A0ACC0APA8_CATRO</name>